<keyword evidence="10 15" id="KW-1133">Transmembrane helix</keyword>
<gene>
    <name evidence="17" type="ORF">HDK90DRAFT_471977</name>
</gene>
<evidence type="ECO:0000256" key="8">
    <source>
        <dbReference type="ARBA" id="ARBA00022824"/>
    </source>
</evidence>
<dbReference type="PANTHER" id="PTHR15929:SF0">
    <property type="entry name" value="STORE-OPERATED CALCIUM ENTRY-ASSOCIATED REGULATORY FACTOR"/>
    <property type="match status" value="1"/>
</dbReference>
<feature type="chain" id="PRO_5045163763" description="Store-operated calcium entry-associated regulatory factor" evidence="16">
    <location>
        <begin position="24"/>
        <end position="317"/>
    </location>
</feature>
<dbReference type="InterPro" id="IPR009567">
    <property type="entry name" value="SARAF"/>
</dbReference>
<keyword evidence="4" id="KW-0813">Transport</keyword>
<feature type="region of interest" description="Disordered" evidence="14">
    <location>
        <begin position="270"/>
        <end position="317"/>
    </location>
</feature>
<evidence type="ECO:0000256" key="11">
    <source>
        <dbReference type="ARBA" id="ARBA00023065"/>
    </source>
</evidence>
<dbReference type="PANTHER" id="PTHR15929">
    <property type="entry name" value="STORE-OPERATED CALCIUM ENTRY-ASSOCIATED REGULATORY FACTOR"/>
    <property type="match status" value="1"/>
</dbReference>
<keyword evidence="8" id="KW-0256">Endoplasmic reticulum</keyword>
<feature type="compositionally biased region" description="Gly residues" evidence="14">
    <location>
        <begin position="205"/>
        <end position="218"/>
    </location>
</feature>
<evidence type="ECO:0000256" key="3">
    <source>
        <dbReference type="ARBA" id="ARBA00016584"/>
    </source>
</evidence>
<organism evidence="17 18">
    <name type="scientific">Phyllosticta capitalensis</name>
    <dbReference type="NCBI Taxonomy" id="121624"/>
    <lineage>
        <taxon>Eukaryota</taxon>
        <taxon>Fungi</taxon>
        <taxon>Dikarya</taxon>
        <taxon>Ascomycota</taxon>
        <taxon>Pezizomycotina</taxon>
        <taxon>Dothideomycetes</taxon>
        <taxon>Dothideomycetes incertae sedis</taxon>
        <taxon>Botryosphaeriales</taxon>
        <taxon>Phyllostictaceae</taxon>
        <taxon>Phyllosticta</taxon>
    </lineage>
</organism>
<reference evidence="17 18" key="1">
    <citation type="submission" date="2024-04" db="EMBL/GenBank/DDBJ databases">
        <title>Phyllosticta paracitricarpa is synonymous to the EU quarantine fungus P. citricarpa based on phylogenomic analyses.</title>
        <authorList>
            <consortium name="Lawrence Berkeley National Laboratory"/>
            <person name="Van Ingen-Buijs V.A."/>
            <person name="Van Westerhoven A.C."/>
            <person name="Haridas S."/>
            <person name="Skiadas P."/>
            <person name="Martin F."/>
            <person name="Groenewald J.Z."/>
            <person name="Crous P.W."/>
            <person name="Seidl M.F."/>
        </authorList>
    </citation>
    <scope>NUCLEOTIDE SEQUENCE [LARGE SCALE GENOMIC DNA]</scope>
    <source>
        <strain evidence="17 18">CBS 123374</strain>
    </source>
</reference>
<dbReference type="Proteomes" id="UP001492380">
    <property type="component" value="Unassembled WGS sequence"/>
</dbReference>
<evidence type="ECO:0000256" key="2">
    <source>
        <dbReference type="ARBA" id="ARBA00006833"/>
    </source>
</evidence>
<feature type="compositionally biased region" description="Polar residues" evidence="14">
    <location>
        <begin position="305"/>
        <end position="317"/>
    </location>
</feature>
<keyword evidence="12 15" id="KW-0472">Membrane</keyword>
<dbReference type="Pfam" id="PF06682">
    <property type="entry name" value="SARAF"/>
    <property type="match status" value="1"/>
</dbReference>
<proteinExistence type="inferred from homology"/>
<comment type="similarity">
    <text evidence="2">Belongs to the SARAF family.</text>
</comment>
<feature type="compositionally biased region" description="Pro residues" evidence="14">
    <location>
        <begin position="219"/>
        <end position="231"/>
    </location>
</feature>
<evidence type="ECO:0000256" key="15">
    <source>
        <dbReference type="SAM" id="Phobius"/>
    </source>
</evidence>
<evidence type="ECO:0000256" key="10">
    <source>
        <dbReference type="ARBA" id="ARBA00022989"/>
    </source>
</evidence>
<comment type="caution">
    <text evidence="17">The sequence shown here is derived from an EMBL/GenBank/DDBJ whole genome shotgun (WGS) entry which is preliminary data.</text>
</comment>
<sequence>MHFGNLLYSAVLALLVSSNTAEAARQQDRKVLLSKIESLTLRNGLKTTSRRGPPVPQLKCVGGDGKGLYEVDVMRCKNSGAGYDDEDVQWTCRADLPPEFKLGSTDVTCEGYDSPNDPYILKGSCGVEYRLALTDAGLEKYGKRKGPWWGGFEDDNQLGKDTTSTVVAGLFWLLFLGVVFYMIFRACIVGRGNPREPRTWTGPRFDGGGGGGGGGWGGGPPPYDDPPPPYSPRYNRKYGTSGEGWRPGFWSGALGGAAAGYYAGSRGNQNNRAYGGSRWNDAGVGPSGTYRSPPSSSSPSPSAERYSSTGFGSTRRR</sequence>
<feature type="transmembrane region" description="Helical" evidence="15">
    <location>
        <begin position="166"/>
        <end position="188"/>
    </location>
</feature>
<evidence type="ECO:0000256" key="13">
    <source>
        <dbReference type="ARBA" id="ARBA00031116"/>
    </source>
</evidence>
<evidence type="ECO:0000256" key="16">
    <source>
        <dbReference type="SAM" id="SignalP"/>
    </source>
</evidence>
<evidence type="ECO:0000256" key="6">
    <source>
        <dbReference type="ARBA" id="ARBA00022692"/>
    </source>
</evidence>
<evidence type="ECO:0000256" key="14">
    <source>
        <dbReference type="SAM" id="MobiDB-lite"/>
    </source>
</evidence>
<evidence type="ECO:0000256" key="7">
    <source>
        <dbReference type="ARBA" id="ARBA00022729"/>
    </source>
</evidence>
<accession>A0ABR1Z279</accession>
<keyword evidence="18" id="KW-1185">Reference proteome</keyword>
<comment type="subcellular location">
    <subcellularLocation>
        <location evidence="1">Endoplasmic reticulum membrane</location>
        <topology evidence="1">Single-pass type I membrane protein</topology>
    </subcellularLocation>
</comment>
<dbReference type="EMBL" id="JBBWRZ010000001">
    <property type="protein sequence ID" value="KAK8246474.1"/>
    <property type="molecule type" value="Genomic_DNA"/>
</dbReference>
<evidence type="ECO:0000256" key="12">
    <source>
        <dbReference type="ARBA" id="ARBA00023136"/>
    </source>
</evidence>
<protein>
    <recommendedName>
        <fullName evidence="3">Store-operated calcium entry-associated regulatory factor</fullName>
    </recommendedName>
    <alternativeName>
        <fullName evidence="13">Transmembrane protein 66</fullName>
    </alternativeName>
</protein>
<evidence type="ECO:0000313" key="17">
    <source>
        <dbReference type="EMBL" id="KAK8246474.1"/>
    </source>
</evidence>
<keyword evidence="11" id="KW-0406">Ion transport</keyword>
<evidence type="ECO:0000256" key="5">
    <source>
        <dbReference type="ARBA" id="ARBA00022568"/>
    </source>
</evidence>
<evidence type="ECO:0000256" key="9">
    <source>
        <dbReference type="ARBA" id="ARBA00022837"/>
    </source>
</evidence>
<keyword evidence="6 15" id="KW-0812">Transmembrane</keyword>
<name>A0ABR1Z279_9PEZI</name>
<evidence type="ECO:0000313" key="18">
    <source>
        <dbReference type="Proteomes" id="UP001492380"/>
    </source>
</evidence>
<evidence type="ECO:0000256" key="4">
    <source>
        <dbReference type="ARBA" id="ARBA00022448"/>
    </source>
</evidence>
<feature type="signal peptide" evidence="16">
    <location>
        <begin position="1"/>
        <end position="23"/>
    </location>
</feature>
<feature type="region of interest" description="Disordered" evidence="14">
    <location>
        <begin position="195"/>
        <end position="235"/>
    </location>
</feature>
<keyword evidence="9" id="KW-0106">Calcium</keyword>
<feature type="compositionally biased region" description="Low complexity" evidence="14">
    <location>
        <begin position="292"/>
        <end position="302"/>
    </location>
</feature>
<evidence type="ECO:0000256" key="1">
    <source>
        <dbReference type="ARBA" id="ARBA00004115"/>
    </source>
</evidence>
<keyword evidence="7 16" id="KW-0732">Signal</keyword>
<keyword evidence="5" id="KW-0109">Calcium transport</keyword>